<comment type="caution">
    <text evidence="2">The sequence shown here is derived from an EMBL/GenBank/DDBJ whole genome shotgun (WGS) entry which is preliminary data.</text>
</comment>
<dbReference type="EMBL" id="CCBQ010000037">
    <property type="protein sequence ID" value="CDO94413.1"/>
    <property type="molecule type" value="Genomic_DNA"/>
</dbReference>
<accession>A0A0A8L692</accession>
<keyword evidence="3" id="KW-1185">Reference proteome</keyword>
<dbReference type="Proteomes" id="UP000031516">
    <property type="component" value="Unassembled WGS sequence"/>
</dbReference>
<dbReference type="AlphaFoldDB" id="A0A0A8L692"/>
<evidence type="ECO:0000256" key="1">
    <source>
        <dbReference type="SAM" id="MobiDB-lite"/>
    </source>
</evidence>
<evidence type="ECO:0000313" key="3">
    <source>
        <dbReference type="Proteomes" id="UP000031516"/>
    </source>
</evidence>
<name>A0A0A8L692_9SACH</name>
<feature type="region of interest" description="Disordered" evidence="1">
    <location>
        <begin position="116"/>
        <end position="139"/>
    </location>
</feature>
<proteinExistence type="predicted"/>
<sequence>MSQIYSHSNLDELLVSLLAEYKPHLQTHSHRMKSWSVLLREFNKRSGLKYRQTRTLKRRFDKLCSVYLKYGSVKVANFESFKQLVFEFEHERQKSDSATTESSNALSMLARRLTEAGEAVNSTSDVGDDEGLEEEMEDERCYVDEAEDEIARDPISVPSAANTESAEIIIDDNEENQTPLDSITLLPHTQMSRLRHQQLQENPQLTETVRENVSNSGSPLFANTPSMMNRNASDLSLQQQIFDLKNSFEKHSQREEESRRQIMYKLDYIVSLLKK</sequence>
<feature type="compositionally biased region" description="Acidic residues" evidence="1">
    <location>
        <begin position="126"/>
        <end position="139"/>
    </location>
</feature>
<reference evidence="2 3" key="1">
    <citation type="submission" date="2014-03" db="EMBL/GenBank/DDBJ databases">
        <title>The genome of Kluyveromyces dobzhanskii.</title>
        <authorList>
            <person name="Nystedt B."/>
            <person name="Astrom S."/>
        </authorList>
    </citation>
    <scope>NUCLEOTIDE SEQUENCE [LARGE SCALE GENOMIC DNA]</scope>
    <source>
        <strain evidence="2 3">CBS 2104</strain>
    </source>
</reference>
<gene>
    <name evidence="2" type="ORF">KLDO_g2679</name>
</gene>
<protein>
    <submittedName>
        <fullName evidence="2">WGS project CCBQ000000000 data, contig 00106</fullName>
    </submittedName>
</protein>
<evidence type="ECO:0000313" key="2">
    <source>
        <dbReference type="EMBL" id="CDO94413.1"/>
    </source>
</evidence>
<dbReference type="OrthoDB" id="4066471at2759"/>
<organism evidence="2 3">
    <name type="scientific">Kluyveromyces dobzhanskii CBS 2104</name>
    <dbReference type="NCBI Taxonomy" id="1427455"/>
    <lineage>
        <taxon>Eukaryota</taxon>
        <taxon>Fungi</taxon>
        <taxon>Dikarya</taxon>
        <taxon>Ascomycota</taxon>
        <taxon>Saccharomycotina</taxon>
        <taxon>Saccharomycetes</taxon>
        <taxon>Saccharomycetales</taxon>
        <taxon>Saccharomycetaceae</taxon>
        <taxon>Kluyveromyces</taxon>
    </lineage>
</organism>